<keyword evidence="1" id="KW-0812">Transmembrane</keyword>
<dbReference type="AlphaFoldDB" id="A0A5C0XNR8"/>
<dbReference type="RefSeq" id="WP_014835113.1">
    <property type="nucleotide sequence ID" value="NC_003413.1"/>
</dbReference>
<dbReference type="Proteomes" id="UP000324354">
    <property type="component" value="Chromosome"/>
</dbReference>
<dbReference type="GeneID" id="13302131"/>
<keyword evidence="1" id="KW-1133">Transmembrane helix</keyword>
<organism evidence="2 3">
    <name type="scientific">Pyrococcus furiosus (strain ATCC 43587 / DSM 3638 / JCM 8422 / Vc1)</name>
    <dbReference type="NCBI Taxonomy" id="186497"/>
    <lineage>
        <taxon>Archaea</taxon>
        <taxon>Methanobacteriati</taxon>
        <taxon>Methanobacteriota</taxon>
        <taxon>Thermococci</taxon>
        <taxon>Thermococcales</taxon>
        <taxon>Thermococcaceae</taxon>
        <taxon>Pyrococcus</taxon>
    </lineage>
</organism>
<gene>
    <name evidence="2" type="ORF">PFDSM3638_01600</name>
</gene>
<evidence type="ECO:0000313" key="2">
    <source>
        <dbReference type="EMBL" id="QEK78045.1"/>
    </source>
</evidence>
<accession>A0A5C0XNR8</accession>
<feature type="transmembrane region" description="Helical" evidence="1">
    <location>
        <begin position="618"/>
        <end position="640"/>
    </location>
</feature>
<dbReference type="OrthoDB" id="86238at2157"/>
<protein>
    <submittedName>
        <fullName evidence="2">Uncharacterized protein</fullName>
    </submittedName>
</protein>
<reference evidence="2 3" key="1">
    <citation type="submission" date="2017-08" db="EMBL/GenBank/DDBJ databases">
        <title>Resequencing and Reannotation of the genome of Pyrococcus furiosus type strain DSM3638.</title>
        <authorList>
            <person name="Reichelt R.M."/>
            <person name="Bunk B."/>
        </authorList>
    </citation>
    <scope>NUCLEOTIDE SEQUENCE [LARGE SCALE GENOMIC DNA]</scope>
    <source>
        <strain evidence="2 3">DSM 3638</strain>
    </source>
</reference>
<dbReference type="GeneID" id="41712123"/>
<evidence type="ECO:0000256" key="1">
    <source>
        <dbReference type="SAM" id="Phobius"/>
    </source>
</evidence>
<keyword evidence="1" id="KW-0472">Membrane</keyword>
<proteinExistence type="predicted"/>
<evidence type="ECO:0000313" key="3">
    <source>
        <dbReference type="Proteomes" id="UP000324354"/>
    </source>
</evidence>
<sequence>MKRLVTVIALIWVLFIPYVEGSSYTGWIEVGESINYGDYSIRIVDISVDGNILVEVSRGNEVTYTTLKIGGSSEVLGIKVKVEKIFLSGTNLTYINATFEPVLVGGRVKVGKFTLSLVNVTLDSIKVQVGNKTYTSTTFEHEGYKVSLKPHPKIFSGEVKIGDNITYSSYKLTIESLNMSIVNNKTVSVVTLRYDDKTYEVKEDESKSIGPFIVKYNGFRCEMVNNLCDPRISLEVYLRGAEVSISYTPFTKIEMYEKKDYKIGEFLVRPVGISGDTAYFSIMNNCGDEIFFGKSFVRDNIIQGITYDGLTIGIVGSESDSSGKKAIVLYTYNQEEKPRYLAYLNVTIIPPEKLIQYKPSALKIKVINEGNSRVIGAFLTFFPGDGIKISGDSAFYIEKLEPGKEVEYSIEIVPLVNGTVNLGNAVIRAPIPYPLACGGLDVIEFSSNSPNAFVESFTPMLSIDVPKTVELGKPFNVTISLNKNVAGNITLILPEGIGVLYNGRLVGKEVILPPKNTTLTLVSLNPGFHKIKALLTIDSKEISQAEATFETTAREGEENYVTITKTETSMITLTETLTETTTLTQETITKTETKSEVRTVATTVTLTETQPPGMLPTIISWAVGVITGIMLILLIAWFNYRQQVSRTRRSRRRR</sequence>
<dbReference type="EMBL" id="CP023154">
    <property type="protein sequence ID" value="QEK78045.1"/>
    <property type="molecule type" value="Genomic_DNA"/>
</dbReference>
<name>A0A5C0XNR8_PYRFU</name>